<keyword evidence="7" id="KW-1185">Reference proteome</keyword>
<evidence type="ECO:0000259" key="4">
    <source>
        <dbReference type="Pfam" id="PF25224"/>
    </source>
</evidence>
<dbReference type="Pfam" id="PF25222">
    <property type="entry name" value="DUF7840"/>
    <property type="match status" value="1"/>
</dbReference>
<sequence>MIDRRLTVALALLLLALPGPAPAVDSGSRELAESRAWRTLLHYRPRSGGDAVSAVVSGDFFLASDGRTNPAAELAAMRTALEHGGRAPGRDRPAHCLFPARAAWLAEQLGLTPPDASDCPELERWQARLDPDGVSLVFPTAYTGSAASLFGHTLLRLDTARDGELLAHAVNFAAITGEDAGLGFAWRGLTGGYAGQFGVFPYYEKVRDYAWIENRDIWSYPLDLTASERRRLVSHLWELRGMKFEYFFLNRNCAYQLLTLLEAVRPSLDLASTFDWYAIPADTIRAVDSVPGLLGEATFRPALAHRLQVSAGQMVPANRRLALAVSRGEQTPDASPVARLSPSVRARVLELAHDHVYYRVQTGRLPPAEGDARLQAILVARSRVQAGSGLASPSAPPVAPHAGHASRRVGVSMVNEDADWSLGLHGRVAYHDLLDPPGGYSEGTQLAFLSADLRVDTRRDRIEIDRLGLVDIASLRPRNALFDPWSWQFSAGLRQRPVSVPGDPDGHLGGFAQGGPGLAWSLADRVTGYMFALSSLDANHGYDADYAVGAGASAGVLATLRPGWRLRAELGALDHVAGDSGHRSWASLTQQWSLPGGLGLRAGVTLEDTARHDFVRGRMSLLAYF</sequence>
<feature type="signal peptide" evidence="1">
    <location>
        <begin position="1"/>
        <end position="23"/>
    </location>
</feature>
<dbReference type="InterPro" id="IPR025178">
    <property type="entry name" value="Lnb_N"/>
</dbReference>
<dbReference type="InterPro" id="IPR057164">
    <property type="entry name" value="DUF7842"/>
</dbReference>
<evidence type="ECO:0000259" key="2">
    <source>
        <dbReference type="Pfam" id="PF13387"/>
    </source>
</evidence>
<feature type="domain" description="DUF7843" evidence="5">
    <location>
        <begin position="30"/>
        <end position="108"/>
    </location>
</feature>
<reference evidence="6 7" key="1">
    <citation type="submission" date="2023-09" db="EMBL/GenBank/DDBJ databases">
        <authorList>
            <person name="Rey-Velasco X."/>
        </authorList>
    </citation>
    <scope>NUCLEOTIDE SEQUENCE [LARGE SCALE GENOMIC DNA]</scope>
    <source>
        <strain evidence="6 7">W335</strain>
    </source>
</reference>
<feature type="chain" id="PRO_5045213384" evidence="1">
    <location>
        <begin position="24"/>
        <end position="625"/>
    </location>
</feature>
<dbReference type="EMBL" id="JAVRIB010000013">
    <property type="protein sequence ID" value="MDT0635779.1"/>
    <property type="molecule type" value="Genomic_DNA"/>
</dbReference>
<proteinExistence type="predicted"/>
<evidence type="ECO:0000259" key="5">
    <source>
        <dbReference type="Pfam" id="PF25225"/>
    </source>
</evidence>
<dbReference type="Pfam" id="PF25225">
    <property type="entry name" value="DUF7843"/>
    <property type="match status" value="1"/>
</dbReference>
<dbReference type="Pfam" id="PF25224">
    <property type="entry name" value="DUF7842"/>
    <property type="match status" value="1"/>
</dbReference>
<feature type="domain" description="DUF7842" evidence="4">
    <location>
        <begin position="298"/>
        <end position="386"/>
    </location>
</feature>
<feature type="domain" description="Lnb N-terminal periplasmic" evidence="2">
    <location>
        <begin position="122"/>
        <end position="288"/>
    </location>
</feature>
<keyword evidence="1" id="KW-0732">Signal</keyword>
<evidence type="ECO:0000313" key="7">
    <source>
        <dbReference type="Proteomes" id="UP001251857"/>
    </source>
</evidence>
<dbReference type="InterPro" id="IPR057162">
    <property type="entry name" value="DUF7840"/>
</dbReference>
<gene>
    <name evidence="6" type="ORF">RM532_12545</name>
</gene>
<dbReference type="RefSeq" id="WP_311653678.1">
    <property type="nucleotide sequence ID" value="NZ_JAVRIB010000013.1"/>
</dbReference>
<dbReference type="Proteomes" id="UP001251857">
    <property type="component" value="Unassembled WGS sequence"/>
</dbReference>
<evidence type="ECO:0000259" key="3">
    <source>
        <dbReference type="Pfam" id="PF25222"/>
    </source>
</evidence>
<evidence type="ECO:0000313" key="6">
    <source>
        <dbReference type="EMBL" id="MDT0635779.1"/>
    </source>
</evidence>
<organism evidence="6 7">
    <name type="scientific">Spectribacter hydrogenoxidans</name>
    <dbReference type="NCBI Taxonomy" id="3075608"/>
    <lineage>
        <taxon>Bacteria</taxon>
        <taxon>Pseudomonadati</taxon>
        <taxon>Pseudomonadota</taxon>
        <taxon>Gammaproteobacteria</taxon>
        <taxon>Salinisphaerales</taxon>
        <taxon>Salinisphaeraceae</taxon>
        <taxon>Spectribacter</taxon>
    </lineage>
</organism>
<comment type="caution">
    <text evidence="6">The sequence shown here is derived from an EMBL/GenBank/DDBJ whole genome shotgun (WGS) entry which is preliminary data.</text>
</comment>
<name>A0ABU3C356_9GAMM</name>
<dbReference type="Pfam" id="PF13387">
    <property type="entry name" value="Lnb_N"/>
    <property type="match status" value="1"/>
</dbReference>
<protein>
    <submittedName>
        <fullName evidence="6">DUF4105 domain-containing protein</fullName>
    </submittedName>
</protein>
<dbReference type="InterPro" id="IPR057165">
    <property type="entry name" value="DUF7843"/>
</dbReference>
<evidence type="ECO:0000256" key="1">
    <source>
        <dbReference type="SAM" id="SignalP"/>
    </source>
</evidence>
<feature type="domain" description="DUF7840" evidence="3">
    <location>
        <begin position="397"/>
        <end position="624"/>
    </location>
</feature>
<accession>A0ABU3C356</accession>